<evidence type="ECO:0000259" key="5">
    <source>
        <dbReference type="Pfam" id="PF00149"/>
    </source>
</evidence>
<dbReference type="InterPro" id="IPR050884">
    <property type="entry name" value="CNP_phosphodiesterase-III"/>
</dbReference>
<name>A0A0C1V8V5_9CYAN</name>
<dbReference type="InterPro" id="IPR004843">
    <property type="entry name" value="Calcineurin-like_PHP"/>
</dbReference>
<reference evidence="6" key="3">
    <citation type="submission" date="2020-02" db="EMBL/GenBank/DDBJ databases">
        <authorList>
            <person name="Sarangi A.N."/>
            <person name="Ghosh S."/>
            <person name="Mukherjee M."/>
            <person name="Tripathy S."/>
        </authorList>
    </citation>
    <scope>NUCLEOTIDE SEQUENCE</scope>
    <source>
        <strain evidence="6">BDU141951</strain>
    </source>
</reference>
<comment type="caution">
    <text evidence="6">The sequence shown here is derived from an EMBL/GenBank/DDBJ whole genome shotgun (WGS) entry which is preliminary data.</text>
</comment>
<evidence type="ECO:0000256" key="4">
    <source>
        <dbReference type="ARBA" id="ARBA00025742"/>
    </source>
</evidence>
<feature type="domain" description="Calcineurin-like phosphoesterase" evidence="5">
    <location>
        <begin position="5"/>
        <end position="223"/>
    </location>
</feature>
<dbReference type="GO" id="GO:0046872">
    <property type="term" value="F:metal ion binding"/>
    <property type="evidence" value="ECO:0007669"/>
    <property type="project" value="UniProtKB-KW"/>
</dbReference>
<evidence type="ECO:0000256" key="1">
    <source>
        <dbReference type="ARBA" id="ARBA00022723"/>
    </source>
</evidence>
<evidence type="ECO:0000256" key="3">
    <source>
        <dbReference type="ARBA" id="ARBA00023004"/>
    </source>
</evidence>
<evidence type="ECO:0000256" key="2">
    <source>
        <dbReference type="ARBA" id="ARBA00022801"/>
    </source>
</evidence>
<keyword evidence="1" id="KW-0479">Metal-binding</keyword>
<dbReference type="InterPro" id="IPR011239">
    <property type="entry name" value="Pesterase_cyn"/>
</dbReference>
<dbReference type="EMBL" id="JTHE02000003">
    <property type="protein sequence ID" value="NEV68973.1"/>
    <property type="molecule type" value="Genomic_DNA"/>
</dbReference>
<sequence>MVRSLRFAIISDPHIALPHTIVHTPHRFHLVEVSIPAMEQILRSLETQPLDFLLLPGDLTQHGERENHEWLVHRLKQLPFPAFVVPGNHDIITRDGDEHRIGLTDFPQIYGDLGYVRDRPYYHQELLPGMHLIGLNSIAFDETGQQLFSGFVDAEQLDWLSATLERLRGDWVMVTIHHNVLEHLPGQSRHPMGRRYITQNRDELIRRLRQGNVNLLLTGHLHVQDIAQEGNLWEVTTGSLVSYPHPYRLLTLTPQPLGQWQLAVESQRVQAVPDWPDLQITSRQWMRDRSQQFMMRFLMSPPFNLPPEKAKFYAPDLQDFWADISNGDSRFDYPHFPAEMQPLLQAFGAIDEAGNYQPIDNHAILELGQS</sequence>
<dbReference type="AlphaFoldDB" id="A0A0C1V8V5"/>
<keyword evidence="3" id="KW-0408">Iron</keyword>
<dbReference type="InterPro" id="IPR029052">
    <property type="entry name" value="Metallo-depent_PP-like"/>
</dbReference>
<reference evidence="6" key="1">
    <citation type="submission" date="2014-11" db="EMBL/GenBank/DDBJ databases">
        <authorList>
            <person name="Malar M.C."/>
            <person name="Sen D."/>
            <person name="Tripathy S."/>
        </authorList>
    </citation>
    <scope>NUCLEOTIDE SEQUENCE</scope>
    <source>
        <strain evidence="6">BDU141951</strain>
    </source>
</reference>
<dbReference type="Pfam" id="PF00149">
    <property type="entry name" value="Metallophos"/>
    <property type="match status" value="1"/>
</dbReference>
<keyword evidence="2" id="KW-0378">Hydrolase</keyword>
<dbReference type="PANTHER" id="PTHR42988">
    <property type="entry name" value="PHOSPHOHYDROLASE"/>
    <property type="match status" value="1"/>
</dbReference>
<evidence type="ECO:0000313" key="6">
    <source>
        <dbReference type="EMBL" id="NEV68973.1"/>
    </source>
</evidence>
<dbReference type="SUPFAM" id="SSF56300">
    <property type="entry name" value="Metallo-dependent phosphatases"/>
    <property type="match status" value="1"/>
</dbReference>
<protein>
    <submittedName>
        <fullName evidence="6">Metallophosphoesterase</fullName>
    </submittedName>
</protein>
<reference evidence="6" key="2">
    <citation type="journal article" date="2015" name="Genome Announc.">
        <title>Draft Genome Sequence of Filamentous Marine Cyanobacterium Lyngbya confervoides Strain BDU141951.</title>
        <authorList>
            <person name="Chandrababunaidu M.M."/>
            <person name="Sen D."/>
            <person name="Tripathy S."/>
        </authorList>
    </citation>
    <scope>NUCLEOTIDE SEQUENCE</scope>
    <source>
        <strain evidence="6">BDU141951</strain>
    </source>
</reference>
<dbReference type="GO" id="GO:0016787">
    <property type="term" value="F:hydrolase activity"/>
    <property type="evidence" value="ECO:0007669"/>
    <property type="project" value="UniProtKB-KW"/>
</dbReference>
<accession>A0A0C1V8V5</accession>
<organism evidence="6">
    <name type="scientific">Lyngbya confervoides BDU141951</name>
    <dbReference type="NCBI Taxonomy" id="1574623"/>
    <lineage>
        <taxon>Bacteria</taxon>
        <taxon>Bacillati</taxon>
        <taxon>Cyanobacteriota</taxon>
        <taxon>Cyanophyceae</taxon>
        <taxon>Oscillatoriophycideae</taxon>
        <taxon>Oscillatoriales</taxon>
        <taxon>Microcoleaceae</taxon>
        <taxon>Lyngbya</taxon>
    </lineage>
</organism>
<dbReference type="PIRSF" id="PIRSF035427">
    <property type="entry name" value="All2852"/>
    <property type="match status" value="1"/>
</dbReference>
<proteinExistence type="inferred from homology"/>
<comment type="similarity">
    <text evidence="4">Belongs to the cyclic nucleotide phosphodiesterase class-III family.</text>
</comment>
<dbReference type="Gene3D" id="3.60.21.10">
    <property type="match status" value="1"/>
</dbReference>
<gene>
    <name evidence="6" type="ORF">QQ91_017890</name>
</gene>
<dbReference type="PANTHER" id="PTHR42988:SF2">
    <property type="entry name" value="CYCLIC NUCLEOTIDE PHOSPHODIESTERASE CBUA0032-RELATED"/>
    <property type="match status" value="1"/>
</dbReference>